<protein>
    <submittedName>
        <fullName evidence="2">Uncharacterized protein</fullName>
    </submittedName>
</protein>
<gene>
    <name evidence="2" type="ORF">SPRG_11679</name>
</gene>
<organism evidence="2 3">
    <name type="scientific">Saprolegnia parasitica (strain CBS 223.65)</name>
    <dbReference type="NCBI Taxonomy" id="695850"/>
    <lineage>
        <taxon>Eukaryota</taxon>
        <taxon>Sar</taxon>
        <taxon>Stramenopiles</taxon>
        <taxon>Oomycota</taxon>
        <taxon>Saprolegniomycetes</taxon>
        <taxon>Saprolegniales</taxon>
        <taxon>Saprolegniaceae</taxon>
        <taxon>Saprolegnia</taxon>
    </lineage>
</organism>
<feature type="compositionally biased region" description="Basic and acidic residues" evidence="1">
    <location>
        <begin position="56"/>
        <end position="66"/>
    </location>
</feature>
<sequence length="446" mass="51527">MYSRNPSLFFSDLPTGLLSGQDNDVGERDATPEARAPPSSKLRIAQLIKAQQGPWKRPERLERDDAPPPSFPTLAELAARKKQPPSMETHSLAAKRRVYGVGPKPALKYGKAPLAAINTEHNDLEHLRNTMHRVGKNLPIQFLKASKHTDFAKRMATETVVRIVSANFEHARRRAFGMWQTFTDAHRAREHAFKRHRLEQLAGLARMLFLLQTKVEHRSRYILSAWAAEARARTHAIHTFHAIQIQCAWRQAMARRLRHRLYCAHLAACQRHSAIHSQRYDDDSVTCMNGYRHRPRLVRGFLARREASRRRVAKQEIMAATRIQRAYHNQVLYRAYRRQKQSRASALLQRVYRGHHGRGVALARRAALAQEATTYVHEHVLPAACANASRRIVSARRIQRCVRHATARTNYARAYPKLYARRRYFPACRIQVPFFYFVRGAFIQLN</sequence>
<dbReference type="Proteomes" id="UP000030745">
    <property type="component" value="Unassembled WGS sequence"/>
</dbReference>
<evidence type="ECO:0000256" key="1">
    <source>
        <dbReference type="SAM" id="MobiDB-lite"/>
    </source>
</evidence>
<evidence type="ECO:0000313" key="3">
    <source>
        <dbReference type="Proteomes" id="UP000030745"/>
    </source>
</evidence>
<feature type="region of interest" description="Disordered" evidence="1">
    <location>
        <begin position="1"/>
        <end position="70"/>
    </location>
</feature>
<reference evidence="2 3" key="1">
    <citation type="journal article" date="2013" name="PLoS Genet.">
        <title>Distinctive expansion of potential virulence genes in the genome of the oomycete fish pathogen Saprolegnia parasitica.</title>
        <authorList>
            <person name="Jiang R.H."/>
            <person name="de Bruijn I."/>
            <person name="Haas B.J."/>
            <person name="Belmonte R."/>
            <person name="Lobach L."/>
            <person name="Christie J."/>
            <person name="van den Ackerveken G."/>
            <person name="Bottin A."/>
            <person name="Bulone V."/>
            <person name="Diaz-Moreno S.M."/>
            <person name="Dumas B."/>
            <person name="Fan L."/>
            <person name="Gaulin E."/>
            <person name="Govers F."/>
            <person name="Grenville-Briggs L.J."/>
            <person name="Horner N.R."/>
            <person name="Levin J.Z."/>
            <person name="Mammella M."/>
            <person name="Meijer H.J."/>
            <person name="Morris P."/>
            <person name="Nusbaum C."/>
            <person name="Oome S."/>
            <person name="Phillips A.J."/>
            <person name="van Rooyen D."/>
            <person name="Rzeszutek E."/>
            <person name="Saraiva M."/>
            <person name="Secombes C.J."/>
            <person name="Seidl M.F."/>
            <person name="Snel B."/>
            <person name="Stassen J.H."/>
            <person name="Sykes S."/>
            <person name="Tripathy S."/>
            <person name="van den Berg H."/>
            <person name="Vega-Arreguin J.C."/>
            <person name="Wawra S."/>
            <person name="Young S.K."/>
            <person name="Zeng Q."/>
            <person name="Dieguez-Uribeondo J."/>
            <person name="Russ C."/>
            <person name="Tyler B.M."/>
            <person name="van West P."/>
        </authorList>
    </citation>
    <scope>NUCLEOTIDE SEQUENCE [LARGE SCALE GENOMIC DNA]</scope>
    <source>
        <strain evidence="2 3">CBS 223.65</strain>
    </source>
</reference>
<accession>A0A067C055</accession>
<proteinExistence type="predicted"/>
<keyword evidence="3" id="KW-1185">Reference proteome</keyword>
<dbReference type="KEGG" id="spar:SPRG_11679"/>
<evidence type="ECO:0000313" key="2">
    <source>
        <dbReference type="EMBL" id="KDO22495.1"/>
    </source>
</evidence>
<dbReference type="VEuPathDB" id="FungiDB:SPRG_11679"/>
<dbReference type="RefSeq" id="XP_012206743.1">
    <property type="nucleotide sequence ID" value="XM_012351353.1"/>
</dbReference>
<dbReference type="GeneID" id="24133700"/>
<dbReference type="AlphaFoldDB" id="A0A067C055"/>
<dbReference type="EMBL" id="KK583267">
    <property type="protein sequence ID" value="KDO22495.1"/>
    <property type="molecule type" value="Genomic_DNA"/>
</dbReference>
<name>A0A067C055_SAPPC</name>